<dbReference type="GO" id="GO:0003723">
    <property type="term" value="F:RNA binding"/>
    <property type="evidence" value="ECO:0007669"/>
    <property type="project" value="TreeGrafter"/>
</dbReference>
<dbReference type="PANTHER" id="PTHR13173">
    <property type="entry name" value="WW DOMAIN BINDING PROTEIN 4"/>
    <property type="match status" value="1"/>
</dbReference>
<sequence>MSEYWKSTPKFWCKHCKIFVRDTKLETTNHNASLRHQGNLKRFIRDLHRSQEKGERDKERAKSEVARLNGIVSKERLGGEAVISSQTFKRPSPSVTSYSTANGSQRKQQLAQLAEMGISMPSGLKPEVAMPGEWQTVSQRIINPGENKLDTLPNVRKRVLNEIEIENEDETLNSNHNKWGYIFKSHQDDNDDLEDLDNLLSKVKNSNDNYVKKVEVKDEKDIKTDFDCSFPTEQTSKKHLNIAIKEEPCESTDLPPETTPPCLKMESEVLNKVVFKKRKAKNIRQK</sequence>
<organism evidence="3 4">
    <name type="scientific">Blumeria hordei</name>
    <name type="common">Barley powdery mildew</name>
    <name type="synonym">Blumeria graminis f. sp. hordei</name>
    <dbReference type="NCBI Taxonomy" id="2867405"/>
    <lineage>
        <taxon>Eukaryota</taxon>
        <taxon>Fungi</taxon>
        <taxon>Dikarya</taxon>
        <taxon>Ascomycota</taxon>
        <taxon>Pezizomycotina</taxon>
        <taxon>Leotiomycetes</taxon>
        <taxon>Erysiphales</taxon>
        <taxon>Erysiphaceae</taxon>
        <taxon>Blumeria</taxon>
    </lineage>
</organism>
<dbReference type="GO" id="GO:0008270">
    <property type="term" value="F:zinc ion binding"/>
    <property type="evidence" value="ECO:0007669"/>
    <property type="project" value="UniProtKB-KW"/>
</dbReference>
<dbReference type="InterPro" id="IPR036236">
    <property type="entry name" value="Znf_C2H2_sf"/>
</dbReference>
<evidence type="ECO:0000259" key="2">
    <source>
        <dbReference type="SMART" id="SM00451"/>
    </source>
</evidence>
<dbReference type="PANTHER" id="PTHR13173:SF10">
    <property type="entry name" value="WW DOMAIN-BINDING PROTEIN 4"/>
    <property type="match status" value="1"/>
</dbReference>
<dbReference type="GO" id="GO:0000398">
    <property type="term" value="P:mRNA splicing, via spliceosome"/>
    <property type="evidence" value="ECO:0007669"/>
    <property type="project" value="InterPro"/>
</dbReference>
<keyword evidence="1" id="KW-0479">Metal-binding</keyword>
<evidence type="ECO:0000313" key="4">
    <source>
        <dbReference type="Proteomes" id="UP000275772"/>
    </source>
</evidence>
<dbReference type="InterPro" id="IPR003604">
    <property type="entry name" value="Matrin/U1-like-C_Znf_C2H2"/>
</dbReference>
<dbReference type="EMBL" id="UNSH01000006">
    <property type="protein sequence ID" value="SZE99989.1"/>
    <property type="molecule type" value="Genomic_DNA"/>
</dbReference>
<dbReference type="AlphaFoldDB" id="A0A383UJL9"/>
<dbReference type="Gene3D" id="3.30.160.60">
    <property type="entry name" value="Classic Zinc Finger"/>
    <property type="match status" value="1"/>
</dbReference>
<keyword evidence="1" id="KW-0863">Zinc-finger</keyword>
<dbReference type="GO" id="GO:0071011">
    <property type="term" value="C:precatalytic spliceosome"/>
    <property type="evidence" value="ECO:0007669"/>
    <property type="project" value="TreeGrafter"/>
</dbReference>
<evidence type="ECO:0000313" key="3">
    <source>
        <dbReference type="EMBL" id="SZE99989.1"/>
    </source>
</evidence>
<proteinExistence type="predicted"/>
<gene>
    <name evidence="3" type="ORF">BLGHR1_10712</name>
</gene>
<accession>A0A383UJL9</accession>
<dbReference type="InterPro" id="IPR040023">
    <property type="entry name" value="WBP4"/>
</dbReference>
<protein>
    <recommendedName>
        <fullName evidence="2">U1-type domain-containing protein</fullName>
    </recommendedName>
</protein>
<dbReference type="Proteomes" id="UP000275772">
    <property type="component" value="Unassembled WGS sequence"/>
</dbReference>
<dbReference type="SUPFAM" id="SSF57667">
    <property type="entry name" value="beta-beta-alpha zinc fingers"/>
    <property type="match status" value="1"/>
</dbReference>
<evidence type="ECO:0000256" key="1">
    <source>
        <dbReference type="ARBA" id="ARBA00022771"/>
    </source>
</evidence>
<dbReference type="VEuPathDB" id="FungiDB:BLGHR1_10712"/>
<dbReference type="SMART" id="SM00451">
    <property type="entry name" value="ZnF_U1"/>
    <property type="match status" value="1"/>
</dbReference>
<reference evidence="3 4" key="1">
    <citation type="submission" date="2017-11" db="EMBL/GenBank/DDBJ databases">
        <authorList>
            <person name="Kracher B."/>
        </authorList>
    </citation>
    <scope>NUCLEOTIDE SEQUENCE [LARGE SCALE GENOMIC DNA]</scope>
    <source>
        <strain evidence="3 4">RACE1</strain>
    </source>
</reference>
<feature type="domain" description="U1-type" evidence="2">
    <location>
        <begin position="8"/>
        <end position="43"/>
    </location>
</feature>
<name>A0A383UJL9_BLUHO</name>
<keyword evidence="1" id="KW-0862">Zinc</keyword>